<organism evidence="6 7">
    <name type="scientific">Enterococcus lemanii</name>
    <dbReference type="NCBI Taxonomy" id="1159752"/>
    <lineage>
        <taxon>Bacteria</taxon>
        <taxon>Bacillati</taxon>
        <taxon>Bacillota</taxon>
        <taxon>Bacilli</taxon>
        <taxon>Lactobacillales</taxon>
        <taxon>Enterococcaceae</taxon>
        <taxon>Enterococcus</taxon>
    </lineage>
</organism>
<dbReference type="PANTHER" id="PTHR30411:SF0">
    <property type="entry name" value="CYS-TRNA(PRO)_CYS-TRNA(CYS) DEACYLASE YBAK"/>
    <property type="match status" value="1"/>
</dbReference>
<dbReference type="Gene3D" id="3.90.960.10">
    <property type="entry name" value="YbaK/aminoacyl-tRNA synthetase-associated domain"/>
    <property type="match status" value="1"/>
</dbReference>
<dbReference type="EC" id="4.2.-.-" evidence="4"/>
<dbReference type="PANTHER" id="PTHR30411">
    <property type="entry name" value="CYTOPLASMIC PROTEIN"/>
    <property type="match status" value="1"/>
</dbReference>
<dbReference type="RefSeq" id="WP_204654751.1">
    <property type="nucleotide sequence ID" value="NZ_JAFBFD010000037.1"/>
</dbReference>
<dbReference type="InterPro" id="IPR007214">
    <property type="entry name" value="YbaK/aa-tRNA-synth-assoc-dom"/>
</dbReference>
<accession>A0ABV9MU39</accession>
<sequence>MSKKKENKTNALRLLEQRKIVYEEHHYAWSEEHLDANEVAVQLPKKAPEEIFKTLVAQGNKTGILVAVIPSNRELDLKKIAQVSGNKKVEMLPLKDLEQTTGYLRGGCSPVGMKKLFPTFIDDSAQNFATIVVSAGRRGLQMEVNPNDLLKVIKGQFVQITKE</sequence>
<evidence type="ECO:0000256" key="2">
    <source>
        <dbReference type="ARBA" id="ARBA00022917"/>
    </source>
</evidence>
<protein>
    <recommendedName>
        <fullName evidence="4">Cys-tRNA(Pro)/Cys-tRNA(Cys) deacylase</fullName>
        <ecNumber evidence="4">4.2.-.-</ecNumber>
    </recommendedName>
</protein>
<gene>
    <name evidence="6" type="primary">ybaK</name>
    <name evidence="6" type="ORF">ACFO5I_00800</name>
</gene>
<keyword evidence="7" id="KW-1185">Reference proteome</keyword>
<keyword evidence="3 4" id="KW-0456">Lyase</keyword>
<comment type="similarity">
    <text evidence="1 4">Belongs to the prolyl-tRNA editing family. YbaK/EbsC subfamily.</text>
</comment>
<comment type="caution">
    <text evidence="6">The sequence shown here is derived from an EMBL/GenBank/DDBJ whole genome shotgun (WGS) entry which is preliminary data.</text>
</comment>
<proteinExistence type="inferred from homology"/>
<dbReference type="PIRSF" id="PIRSF006181">
    <property type="entry name" value="EbsC_YbaK"/>
    <property type="match status" value="1"/>
</dbReference>
<dbReference type="Proteomes" id="UP001595969">
    <property type="component" value="Unassembled WGS sequence"/>
</dbReference>
<dbReference type="CDD" id="cd00002">
    <property type="entry name" value="YbaK_deacylase"/>
    <property type="match status" value="1"/>
</dbReference>
<evidence type="ECO:0000256" key="4">
    <source>
        <dbReference type="PIRNR" id="PIRNR006181"/>
    </source>
</evidence>
<dbReference type="InterPro" id="IPR036754">
    <property type="entry name" value="YbaK/aa-tRNA-synt-asso_dom_sf"/>
</dbReference>
<dbReference type="Pfam" id="PF04073">
    <property type="entry name" value="tRNA_edit"/>
    <property type="match status" value="1"/>
</dbReference>
<dbReference type="InterPro" id="IPR004369">
    <property type="entry name" value="Prolyl-tRNA_editing_YbaK/EbsC"/>
</dbReference>
<evidence type="ECO:0000256" key="3">
    <source>
        <dbReference type="ARBA" id="ARBA00023239"/>
    </source>
</evidence>
<dbReference type="NCBIfam" id="TIGR00011">
    <property type="entry name" value="YbaK_EbsC"/>
    <property type="match status" value="1"/>
</dbReference>
<dbReference type="EMBL" id="JBHSGS010000006">
    <property type="protein sequence ID" value="MFC4718310.1"/>
    <property type="molecule type" value="Genomic_DNA"/>
</dbReference>
<evidence type="ECO:0000256" key="1">
    <source>
        <dbReference type="ARBA" id="ARBA00009798"/>
    </source>
</evidence>
<evidence type="ECO:0000313" key="7">
    <source>
        <dbReference type="Proteomes" id="UP001595969"/>
    </source>
</evidence>
<feature type="domain" description="YbaK/aminoacyl-tRNA synthetase-associated" evidence="5">
    <location>
        <begin position="37"/>
        <end position="151"/>
    </location>
</feature>
<dbReference type="SUPFAM" id="SSF55826">
    <property type="entry name" value="YbaK/ProRS associated domain"/>
    <property type="match status" value="1"/>
</dbReference>
<name>A0ABV9MU39_9ENTE</name>
<keyword evidence="2 4" id="KW-0648">Protein biosynthesis</keyword>
<reference evidence="7" key="1">
    <citation type="journal article" date="2019" name="Int. J. Syst. Evol. Microbiol.">
        <title>The Global Catalogue of Microorganisms (GCM) 10K type strain sequencing project: providing services to taxonomists for standard genome sequencing and annotation.</title>
        <authorList>
            <consortium name="The Broad Institute Genomics Platform"/>
            <consortium name="The Broad Institute Genome Sequencing Center for Infectious Disease"/>
            <person name="Wu L."/>
            <person name="Ma J."/>
        </authorList>
    </citation>
    <scope>NUCLEOTIDE SEQUENCE [LARGE SCALE GENOMIC DNA]</scope>
    <source>
        <strain evidence="7">CGMCC 1.19032</strain>
    </source>
</reference>
<evidence type="ECO:0000259" key="5">
    <source>
        <dbReference type="Pfam" id="PF04073"/>
    </source>
</evidence>
<evidence type="ECO:0000313" key="6">
    <source>
        <dbReference type="EMBL" id="MFC4718310.1"/>
    </source>
</evidence>